<sequence>MNVLATLSPLVALVGVWVGGRLALRTQRASWDRADQQHWRDTRQAAYTEFLGSLRDYRSYIGRTTTRIGVRKHADGRRLMPEFEPSGSEHMQRLDAAFAQLQLVSPDQATVEAARFAARVSRRTAVAKGLNDTAAIPYEFDVQFWDAQLAFVNAVRSEFGLPPVSNDGHHDTQEIDRVMLARFDKA</sequence>
<proteinExistence type="predicted"/>
<evidence type="ECO:0000313" key="2">
    <source>
        <dbReference type="Proteomes" id="UP000239209"/>
    </source>
</evidence>
<dbReference type="OrthoDB" id="4541633at2"/>
<comment type="caution">
    <text evidence="1">The sequence shown here is derived from an EMBL/GenBank/DDBJ whole genome shotgun (WGS) entry which is preliminary data.</text>
</comment>
<accession>A0A2T0SIE5</accession>
<dbReference type="AlphaFoldDB" id="A0A2T0SIE5"/>
<name>A0A2T0SIE5_9ACTN</name>
<reference evidence="1 2" key="1">
    <citation type="submission" date="2018-03" db="EMBL/GenBank/DDBJ databases">
        <title>Genomic Encyclopedia of Archaeal and Bacterial Type Strains, Phase II (KMG-II): from individual species to whole genera.</title>
        <authorList>
            <person name="Goeker M."/>
        </authorList>
    </citation>
    <scope>NUCLEOTIDE SEQUENCE [LARGE SCALE GENOMIC DNA]</scope>
    <source>
        <strain evidence="1 2">DSM 45348</strain>
    </source>
</reference>
<protein>
    <submittedName>
        <fullName evidence="1">Uncharacterized protein</fullName>
    </submittedName>
</protein>
<gene>
    <name evidence="1" type="ORF">CLV70_101356</name>
</gene>
<dbReference type="RefSeq" id="WP_106124523.1">
    <property type="nucleotide sequence ID" value="NZ_PVZG01000001.1"/>
</dbReference>
<organism evidence="1 2">
    <name type="scientific">Pseudosporangium ferrugineum</name>
    <dbReference type="NCBI Taxonomy" id="439699"/>
    <lineage>
        <taxon>Bacteria</taxon>
        <taxon>Bacillati</taxon>
        <taxon>Actinomycetota</taxon>
        <taxon>Actinomycetes</taxon>
        <taxon>Micromonosporales</taxon>
        <taxon>Micromonosporaceae</taxon>
        <taxon>Pseudosporangium</taxon>
    </lineage>
</organism>
<dbReference type="Proteomes" id="UP000239209">
    <property type="component" value="Unassembled WGS sequence"/>
</dbReference>
<evidence type="ECO:0000313" key="1">
    <source>
        <dbReference type="EMBL" id="PRY33194.1"/>
    </source>
</evidence>
<dbReference type="EMBL" id="PVZG01000001">
    <property type="protein sequence ID" value="PRY33194.1"/>
    <property type="molecule type" value="Genomic_DNA"/>
</dbReference>
<keyword evidence="2" id="KW-1185">Reference proteome</keyword>